<evidence type="ECO:0000313" key="1">
    <source>
        <dbReference type="EMBL" id="VVB11719.1"/>
    </source>
</evidence>
<reference evidence="1" key="1">
    <citation type="submission" date="2019-07" db="EMBL/GenBank/DDBJ databases">
        <authorList>
            <person name="Dittberner H."/>
        </authorList>
    </citation>
    <scope>NUCLEOTIDE SEQUENCE [LARGE SCALE GENOMIC DNA]</scope>
</reference>
<gene>
    <name evidence="1" type="ORF">ANE_LOCUS22163</name>
</gene>
<proteinExistence type="predicted"/>
<name>A0A565CDN5_9BRAS</name>
<accession>A0A565CDN5</accession>
<dbReference type="AlphaFoldDB" id="A0A565CDN5"/>
<dbReference type="EMBL" id="CABITT030000007">
    <property type="protein sequence ID" value="VVB11719.1"/>
    <property type="molecule type" value="Genomic_DNA"/>
</dbReference>
<comment type="caution">
    <text evidence="1">The sequence shown here is derived from an EMBL/GenBank/DDBJ whole genome shotgun (WGS) entry which is preliminary data.</text>
</comment>
<dbReference type="Proteomes" id="UP000489600">
    <property type="component" value="Unassembled WGS sequence"/>
</dbReference>
<evidence type="ECO:0000313" key="2">
    <source>
        <dbReference type="Proteomes" id="UP000489600"/>
    </source>
</evidence>
<protein>
    <submittedName>
        <fullName evidence="1">Uncharacterized protein</fullName>
    </submittedName>
</protein>
<organism evidence="1 2">
    <name type="scientific">Arabis nemorensis</name>
    <dbReference type="NCBI Taxonomy" id="586526"/>
    <lineage>
        <taxon>Eukaryota</taxon>
        <taxon>Viridiplantae</taxon>
        <taxon>Streptophyta</taxon>
        <taxon>Embryophyta</taxon>
        <taxon>Tracheophyta</taxon>
        <taxon>Spermatophyta</taxon>
        <taxon>Magnoliopsida</taxon>
        <taxon>eudicotyledons</taxon>
        <taxon>Gunneridae</taxon>
        <taxon>Pentapetalae</taxon>
        <taxon>rosids</taxon>
        <taxon>malvids</taxon>
        <taxon>Brassicales</taxon>
        <taxon>Brassicaceae</taxon>
        <taxon>Arabideae</taxon>
        <taxon>Arabis</taxon>
    </lineage>
</organism>
<sequence length="119" mass="13557">MKVAKLFCLCPKRQKPSLSFWHESEETVLSQMRMPPVTIDSESALQKFKYLKKEKPGINLYMSLSNVEDEEMDVPLKGIQNNKEDRNSVCPQELDDKTVIRAVEDALVCHTTVKDGTIA</sequence>
<keyword evidence="2" id="KW-1185">Reference proteome</keyword>